<comment type="caution">
    <text evidence="10">The sequence shown here is derived from an EMBL/GenBank/DDBJ whole genome shotgun (WGS) entry which is preliminary data.</text>
</comment>
<feature type="compositionally biased region" description="Polar residues" evidence="7">
    <location>
        <begin position="167"/>
        <end position="178"/>
    </location>
</feature>
<dbReference type="InterPro" id="IPR042087">
    <property type="entry name" value="DNA_pol_B_thumb"/>
</dbReference>
<evidence type="ECO:0000256" key="1">
    <source>
        <dbReference type="ARBA" id="ARBA00005755"/>
    </source>
</evidence>
<dbReference type="GO" id="GO:0016035">
    <property type="term" value="C:zeta DNA polymerase complex"/>
    <property type="evidence" value="ECO:0007669"/>
    <property type="project" value="InterPro"/>
</dbReference>
<feature type="domain" description="DNA-directed DNA polymerase family B multifunctional" evidence="8">
    <location>
        <begin position="1376"/>
        <end position="1537"/>
    </location>
</feature>
<keyword evidence="3 10" id="KW-0808">Transferase</keyword>
<feature type="region of interest" description="Disordered" evidence="7">
    <location>
        <begin position="578"/>
        <end position="605"/>
    </location>
</feature>
<organism evidence="10 11">
    <name type="scientific">Dispira parvispora</name>
    <dbReference type="NCBI Taxonomy" id="1520584"/>
    <lineage>
        <taxon>Eukaryota</taxon>
        <taxon>Fungi</taxon>
        <taxon>Fungi incertae sedis</taxon>
        <taxon>Zoopagomycota</taxon>
        <taxon>Kickxellomycotina</taxon>
        <taxon>Dimargaritomycetes</taxon>
        <taxon>Dimargaritales</taxon>
        <taxon>Dimargaritaceae</taxon>
        <taxon>Dispira</taxon>
    </lineage>
</organism>
<dbReference type="Gene3D" id="3.30.342.10">
    <property type="entry name" value="DNA Polymerase, chain B, domain 1"/>
    <property type="match status" value="1"/>
</dbReference>
<dbReference type="GO" id="GO:0000724">
    <property type="term" value="P:double-strand break repair via homologous recombination"/>
    <property type="evidence" value="ECO:0007669"/>
    <property type="project" value="TreeGrafter"/>
</dbReference>
<evidence type="ECO:0000256" key="5">
    <source>
        <dbReference type="ARBA" id="ARBA00022932"/>
    </source>
</evidence>
<protein>
    <recommendedName>
        <fullName evidence="2">DNA-directed DNA polymerase</fullName>
        <ecNumber evidence="2">2.7.7.7</ecNumber>
    </recommendedName>
</protein>
<evidence type="ECO:0000313" key="11">
    <source>
        <dbReference type="Proteomes" id="UP001150925"/>
    </source>
</evidence>
<dbReference type="InterPro" id="IPR025687">
    <property type="entry name" value="Znf-C4pol"/>
</dbReference>
<dbReference type="InterPro" id="IPR006134">
    <property type="entry name" value="DNA-dir_DNA_pol_B_multi_dom"/>
</dbReference>
<dbReference type="GO" id="GO:0042276">
    <property type="term" value="P:error-prone translesion synthesis"/>
    <property type="evidence" value="ECO:0007669"/>
    <property type="project" value="TreeGrafter"/>
</dbReference>
<dbReference type="CDD" id="cd05534">
    <property type="entry name" value="POLBc_zeta"/>
    <property type="match status" value="1"/>
</dbReference>
<dbReference type="InterPro" id="IPR043502">
    <property type="entry name" value="DNA/RNA_pol_sf"/>
</dbReference>
<comment type="similarity">
    <text evidence="1">Belongs to the DNA polymerase type-B family.</text>
</comment>
<dbReference type="PRINTS" id="PR00106">
    <property type="entry name" value="DNAPOLB"/>
</dbReference>
<dbReference type="FunFam" id="1.10.132.60:FF:000007">
    <property type="entry name" value="DNA polymerase"/>
    <property type="match status" value="1"/>
</dbReference>
<keyword evidence="11" id="KW-1185">Reference proteome</keyword>
<evidence type="ECO:0000256" key="7">
    <source>
        <dbReference type="SAM" id="MobiDB-lite"/>
    </source>
</evidence>
<accession>A0A9W8AV60</accession>
<dbReference type="SUPFAM" id="SSF56672">
    <property type="entry name" value="DNA/RNA polymerases"/>
    <property type="match status" value="1"/>
</dbReference>
<feature type="compositionally biased region" description="Polar residues" evidence="7">
    <location>
        <begin position="718"/>
        <end position="734"/>
    </location>
</feature>
<feature type="compositionally biased region" description="Basic and acidic residues" evidence="7">
    <location>
        <begin position="471"/>
        <end position="489"/>
    </location>
</feature>
<dbReference type="InterPro" id="IPR012337">
    <property type="entry name" value="RNaseH-like_sf"/>
</dbReference>
<dbReference type="PROSITE" id="PS00116">
    <property type="entry name" value="DNA_POLYMERASE_B"/>
    <property type="match status" value="1"/>
</dbReference>
<dbReference type="GO" id="GO:0000166">
    <property type="term" value="F:nucleotide binding"/>
    <property type="evidence" value="ECO:0007669"/>
    <property type="project" value="InterPro"/>
</dbReference>
<feature type="compositionally biased region" description="Low complexity" evidence="7">
    <location>
        <begin position="909"/>
        <end position="918"/>
    </location>
</feature>
<dbReference type="InterPro" id="IPR036397">
    <property type="entry name" value="RNaseH_sf"/>
</dbReference>
<evidence type="ECO:0000256" key="3">
    <source>
        <dbReference type="ARBA" id="ARBA00022679"/>
    </source>
</evidence>
<feature type="region of interest" description="Disordered" evidence="7">
    <location>
        <begin position="716"/>
        <end position="816"/>
    </location>
</feature>
<feature type="region of interest" description="Disordered" evidence="7">
    <location>
        <begin position="1252"/>
        <end position="1277"/>
    </location>
</feature>
<evidence type="ECO:0000313" key="10">
    <source>
        <dbReference type="EMBL" id="KAJ1969188.1"/>
    </source>
</evidence>
<feature type="region of interest" description="Disordered" evidence="7">
    <location>
        <begin position="454"/>
        <end position="493"/>
    </location>
</feature>
<dbReference type="InterPro" id="IPR017964">
    <property type="entry name" value="DNA-dir_DNA_pol_B_CS"/>
</dbReference>
<name>A0A9W8AV60_9FUNG</name>
<keyword evidence="4 10" id="KW-0548">Nucleotidyltransferase</keyword>
<feature type="compositionally biased region" description="Polar residues" evidence="7">
    <location>
        <begin position="1254"/>
        <end position="1266"/>
    </location>
</feature>
<sequence>MDPDHGHLLAAMLRRGAVLDTQFDVYESHVSYILQFLSDYNLYGMDWIHLSHAVQRRAFANPRDLSTEITTPANYGLPSALASPTRLPCPTSRIGKTSHCALEIDVLGEWVLNQHRLTDKVKCAPTPSATLEMSYIESLENVTRVLRGLDRKLAREWSVTPEKRQSDANLQQHQQNLPSAPRPFQWSNSDYLKQRLQSIIPLDAPLYPAVSQALDEFSSLCMPKAQATSPISKEATTNHLLSALREAYEPTNLADIHWADDLTRGVAQPPSSYPTAFEALHRPFPLAQQLFENKTVLSTPPLPELVISENNPSRPSVSNPAAVQTQCPPQLTPDIEHHLTLHSLLSTVHPSMRLPSSQTVIPNVPTSGVNPVALRVDENGTMRHPFDDTGNNHEAPSDASDDDNIWETLHNIGLDEGIDLSYTEVAEEVSSQRGDQAMGCATQVLPEVKWDNLGPQVSPPHIQPIIPQLDGSHDDPQKPNDFTKSDKDSSTFSLATGKRKAYFRPLKFTPSPVRHSSAQSKRVVYPKLGITRKITHRVSSSDSPLSTLSTANPRHMAMPLQLNRNNPVNAAIPSSNAASSCFRSTPVGQSGAAPDMRRTPGSSNCKRMGVLHFVEASSKKPRNSKNDARVAEMARQTLDKTSQGLIRDLGTVKPRPGASSLLSDLNSSKVVRNEKSQANRRHVTLAMEPDSDYSTLYVAEKSDYDKPTCSSCLCAPTESGSSGSTIATVSPDQVSASTESYSPSSSPDLWVTPPFSRDPEVKDIRVGNLYTSPTSSPEINLNNEEPPPDNSFYPSSSLVRSESPSTPNHRIPPEFPEDTPLQMLFHTPIRSLPHGFASQRSNAHSEPMPSPFVPPRFGIQENGQDITGILASPSTPCQGTAPPVPLSPNSHVLHINDEPRGREIALARSSSSSTTTKSYNPTERSQKSDQNSSSDNTPCIWYPQTSYLQYAVPPPSTAELIVSLEVYGLPHVVYPEPFDPDTIPKGTGSVSLGTKFKPRLLPHTTPKYWTLARQPPTLSAVHQWLSEQRTLDLKAGAGDPLALRKEDSSIERTSFPSTLNPSTCSSSLTLMSILAMELHVNTREDLWPDPTRDEIACIFCQLWSLPDRSQGLATSTPTTAEDFSPPPQYLVMCNVSAFPDKRIGHTRLLSTPESLGQQLRQIVQKMDKHPCATVEFRPYFTEADLVHALVEQVTQVWDPDAVTGFKLNNSSWGYLFERVHHQYRVDLATHLGRVQPTDHLGTGASTLADELGNFSKSTPAESNSQGEDPGAGWGQRKSTQERISGRHVLNLWHLLRKSSALQHYTRTHLILHFLGQRIPAFSHATLTRWLVRGDHRQQLRAYQYYFEWVWHNTQLLERSGLIQQNSEFAKLYGIDFFSVLTRGSQYRVEAVLLRLTKPSNFLLLSPSRDQVMRQPALECIPMVMEPRAAFYVDPVVVLDFQSLYPSIMIAYNYCYSTCLGPLVADSVRKLGVTQLEVPPEVLAVLISHCHVQVAPNARMYVKSALRKSTLAKMLAELLDARIMVKERMGKVRTAIQRHRNSNPNSHSGAVVRHMEMTLLQLDNYQLALKLLANVVYGYAGASYSGRMPCSDLADSIVQTGRQTLERTIATINNHPTWNAQVVYGDTDSVFVRLRGVTRARAFELGQEMANAITQQNPAPVKLKMEKVYHPCVLLTKKRYVGFKYESPEQTHPEFEGKGIETVRRDNCPLVQKIMKQSLTLLFTDPNLAIVRQYLHREWDRVLQNRWPLRDFIFAKEVRLSKYKITGLPPPGAIVALKHMAKDLRREPSNGERVPYVVVYGGPNDRLADQVVSPYECASNPYLRPHGKYYIVKQIIPCLNRIFTLFGVDLHQWYATMPKRRGMSLRDLSTVGLDLAKPGEQVSGAKGDLNPTLERFFKRNCCIVCHTILQQPRTSEVQHLCVQCVYDSQRTTLALTNAIRSAERKSHTLRWLCSQCAGVPADQLPSATDAETGGFLCHALDCKTYHEQITMRTSLGTAEKLGIILQHLELSGKQGPL</sequence>
<feature type="region of interest" description="Disordered" evidence="7">
    <location>
        <begin position="160"/>
        <end position="184"/>
    </location>
</feature>
<evidence type="ECO:0000259" key="8">
    <source>
        <dbReference type="Pfam" id="PF00136"/>
    </source>
</evidence>
<evidence type="ECO:0000259" key="9">
    <source>
        <dbReference type="Pfam" id="PF14260"/>
    </source>
</evidence>
<reference evidence="10" key="1">
    <citation type="submission" date="2022-07" db="EMBL/GenBank/DDBJ databases">
        <title>Phylogenomic reconstructions and comparative analyses of Kickxellomycotina fungi.</title>
        <authorList>
            <person name="Reynolds N.K."/>
            <person name="Stajich J.E."/>
            <person name="Barry K."/>
            <person name="Grigoriev I.V."/>
            <person name="Crous P."/>
            <person name="Smith M.E."/>
        </authorList>
    </citation>
    <scope>NUCLEOTIDE SEQUENCE</scope>
    <source>
        <strain evidence="10">RSA 1196</strain>
    </source>
</reference>
<dbReference type="PANTHER" id="PTHR45812:SF1">
    <property type="entry name" value="DNA POLYMERASE ZETA CATALYTIC SUBUNIT"/>
    <property type="match status" value="1"/>
</dbReference>
<dbReference type="SMART" id="SM00486">
    <property type="entry name" value="POLBc"/>
    <property type="match status" value="1"/>
</dbReference>
<feature type="region of interest" description="Disordered" evidence="7">
    <location>
        <begin position="906"/>
        <end position="936"/>
    </location>
</feature>
<gene>
    <name evidence="10" type="primary">REV3</name>
    <name evidence="10" type="ORF">IWQ62_000784</name>
</gene>
<dbReference type="GO" id="GO:0003677">
    <property type="term" value="F:DNA binding"/>
    <property type="evidence" value="ECO:0007669"/>
    <property type="project" value="InterPro"/>
</dbReference>
<proteinExistence type="inferred from homology"/>
<dbReference type="Gene3D" id="3.90.1600.10">
    <property type="entry name" value="Palm domain of DNA polymerase"/>
    <property type="match status" value="1"/>
</dbReference>
<dbReference type="InterPro" id="IPR030559">
    <property type="entry name" value="PolZ_Rev3"/>
</dbReference>
<dbReference type="OrthoDB" id="2414538at2759"/>
<dbReference type="Pfam" id="PF14260">
    <property type="entry name" value="zf-C4pol"/>
    <property type="match status" value="1"/>
</dbReference>
<keyword evidence="5" id="KW-0239">DNA-directed DNA polymerase</keyword>
<evidence type="ECO:0000256" key="6">
    <source>
        <dbReference type="ARBA" id="ARBA00049244"/>
    </source>
</evidence>
<dbReference type="Gene3D" id="3.30.420.10">
    <property type="entry name" value="Ribonuclease H-like superfamily/Ribonuclease H"/>
    <property type="match status" value="1"/>
</dbReference>
<dbReference type="Pfam" id="PF00136">
    <property type="entry name" value="DNA_pol_B"/>
    <property type="match status" value="2"/>
</dbReference>
<comment type="catalytic activity">
    <reaction evidence="6">
        <text>DNA(n) + a 2'-deoxyribonucleoside 5'-triphosphate = DNA(n+1) + diphosphate</text>
        <dbReference type="Rhea" id="RHEA:22508"/>
        <dbReference type="Rhea" id="RHEA-COMP:17339"/>
        <dbReference type="Rhea" id="RHEA-COMP:17340"/>
        <dbReference type="ChEBI" id="CHEBI:33019"/>
        <dbReference type="ChEBI" id="CHEBI:61560"/>
        <dbReference type="ChEBI" id="CHEBI:173112"/>
        <dbReference type="EC" id="2.7.7.7"/>
    </reaction>
</comment>
<evidence type="ECO:0000256" key="4">
    <source>
        <dbReference type="ARBA" id="ARBA00022695"/>
    </source>
</evidence>
<dbReference type="GO" id="GO:0005634">
    <property type="term" value="C:nucleus"/>
    <property type="evidence" value="ECO:0007669"/>
    <property type="project" value="TreeGrafter"/>
</dbReference>
<dbReference type="InterPro" id="IPR023211">
    <property type="entry name" value="DNA_pol_palm_dom_sf"/>
</dbReference>
<feature type="domain" description="C4-type zinc-finger of DNA polymerase delta" evidence="9">
    <location>
        <begin position="1901"/>
        <end position="1986"/>
    </location>
</feature>
<evidence type="ECO:0000256" key="2">
    <source>
        <dbReference type="ARBA" id="ARBA00012417"/>
    </source>
</evidence>
<feature type="compositionally biased region" description="Low complexity" evidence="7">
    <location>
        <begin position="775"/>
        <end position="807"/>
    </location>
</feature>
<dbReference type="Gene3D" id="1.10.287.690">
    <property type="entry name" value="Helix hairpin bin"/>
    <property type="match status" value="1"/>
</dbReference>
<dbReference type="SUPFAM" id="SSF53098">
    <property type="entry name" value="Ribonuclease H-like"/>
    <property type="match status" value="1"/>
</dbReference>
<dbReference type="InterPro" id="IPR006172">
    <property type="entry name" value="DNA-dir_DNA_pol_B"/>
</dbReference>
<dbReference type="GO" id="GO:0003887">
    <property type="term" value="F:DNA-directed DNA polymerase activity"/>
    <property type="evidence" value="ECO:0007669"/>
    <property type="project" value="UniProtKB-KW"/>
</dbReference>
<dbReference type="Gene3D" id="1.10.132.60">
    <property type="entry name" value="DNA polymerase family B, C-terminal domain"/>
    <property type="match status" value="1"/>
</dbReference>
<dbReference type="Proteomes" id="UP001150925">
    <property type="component" value="Unassembled WGS sequence"/>
</dbReference>
<dbReference type="EMBL" id="JANBPY010000085">
    <property type="protein sequence ID" value="KAJ1969188.1"/>
    <property type="molecule type" value="Genomic_DNA"/>
</dbReference>
<dbReference type="PANTHER" id="PTHR45812">
    <property type="entry name" value="DNA POLYMERASE ZETA CATALYTIC SUBUNIT"/>
    <property type="match status" value="1"/>
</dbReference>
<dbReference type="EC" id="2.7.7.7" evidence="2"/>
<feature type="compositionally biased region" description="Low complexity" evidence="7">
    <location>
        <begin position="735"/>
        <end position="746"/>
    </location>
</feature>
<feature type="domain" description="DNA-directed DNA polymerase family B multifunctional" evidence="8">
    <location>
        <begin position="1556"/>
        <end position="1843"/>
    </location>
</feature>